<dbReference type="Proteomes" id="UP000035682">
    <property type="component" value="Unplaced"/>
</dbReference>
<evidence type="ECO:0000256" key="5">
    <source>
        <dbReference type="PIRNR" id="PIRNR015945"/>
    </source>
</evidence>
<dbReference type="InterPro" id="IPR036906">
    <property type="entry name" value="ATPase_V1_fsu_sf"/>
</dbReference>
<dbReference type="WBParaSite" id="SRAE_1000091600.1">
    <property type="protein sequence ID" value="SRAE_1000091600.1"/>
    <property type="gene ID" value="WBGene00257516"/>
</dbReference>
<evidence type="ECO:0000313" key="9">
    <source>
        <dbReference type="WormBase" id="SRAE_1000091600"/>
    </source>
</evidence>
<dbReference type="OMA" id="CQSVHGV"/>
<keyword evidence="4 5" id="KW-0406">Ion transport</keyword>
<dbReference type="AlphaFoldDB" id="A0A090KYY4"/>
<comment type="function">
    <text evidence="5">Subunit of the V1 complex of vacuolar(H+)-ATPase (V-ATPase), a multisubunit enzyme composed of a peripheral complex (V1) that hydrolyzes ATP and a membrane integral complex (V0) that translocates protons. V-ATPase is responsible for acidifying and maintaining the pH of intracellular compartments.</text>
</comment>
<dbReference type="PIRSF" id="PIRSF015945">
    <property type="entry name" value="ATPase_V1_F_euk"/>
    <property type="match status" value="1"/>
</dbReference>
<keyword evidence="3 5" id="KW-0375">Hydrogen ion transport</keyword>
<dbReference type="PANTHER" id="PTHR13861">
    <property type="entry name" value="VACUOLAR ATP SYNTHASE SUBUNIT F"/>
    <property type="match status" value="1"/>
</dbReference>
<dbReference type="GO" id="GO:0046961">
    <property type="term" value="F:proton-transporting ATPase activity, rotational mechanism"/>
    <property type="evidence" value="ECO:0007669"/>
    <property type="project" value="InterPro"/>
</dbReference>
<organism evidence="6">
    <name type="scientific">Strongyloides ratti</name>
    <name type="common">Parasitic roundworm</name>
    <dbReference type="NCBI Taxonomy" id="34506"/>
    <lineage>
        <taxon>Eukaryota</taxon>
        <taxon>Metazoa</taxon>
        <taxon>Ecdysozoa</taxon>
        <taxon>Nematoda</taxon>
        <taxon>Chromadorea</taxon>
        <taxon>Rhabditida</taxon>
        <taxon>Tylenchina</taxon>
        <taxon>Panagrolaimomorpha</taxon>
        <taxon>Strongyloidoidea</taxon>
        <taxon>Strongyloididae</taxon>
        <taxon>Strongyloides</taxon>
    </lineage>
</organism>
<protein>
    <recommendedName>
        <fullName evidence="5">V-type proton ATPase subunit F</fullName>
    </recommendedName>
</protein>
<dbReference type="NCBIfam" id="TIGR01101">
    <property type="entry name" value="V_ATP_synt_F"/>
    <property type="match status" value="1"/>
</dbReference>
<gene>
    <name evidence="6 8 9" type="ORF">SRAE_1000091600</name>
</gene>
<reference evidence="6" key="1">
    <citation type="submission" date="2014-09" db="EMBL/GenBank/DDBJ databases">
        <authorList>
            <person name="Aslett A.Martin."/>
        </authorList>
    </citation>
    <scope>NUCLEOTIDE SEQUENCE</scope>
    <source>
        <strain evidence="6">ED321 Heterogonic</strain>
    </source>
</reference>
<sequence length="122" mass="13667">MKYSDKNGLIVAVIGDEDTVVGFLLGGIGGQNDNKVENFFIVKKDTAPCEIEKAFNSFVERNDIGIIFINQNIAIQIKEVIDNHKKIIPAVLEIPSKEAPYDLSKDSFVNRASKFFPIEEFM</sequence>
<accession>A0A090KYY4</accession>
<dbReference type="WormBase" id="SRAE_1000091600">
    <property type="protein sequence ID" value="SRP10590"/>
    <property type="gene ID" value="WBGene00257516"/>
</dbReference>
<dbReference type="InterPro" id="IPR005772">
    <property type="entry name" value="ATPase_V1-cplx_fsu_euk"/>
</dbReference>
<dbReference type="GO" id="GO:0033180">
    <property type="term" value="C:proton-transporting V-type ATPase, V1 domain"/>
    <property type="evidence" value="ECO:0007669"/>
    <property type="project" value="InterPro"/>
</dbReference>
<dbReference type="STRING" id="34506.A0A090KYY4"/>
<evidence type="ECO:0000256" key="4">
    <source>
        <dbReference type="ARBA" id="ARBA00023065"/>
    </source>
</evidence>
<comment type="similarity">
    <text evidence="1 5">Belongs to the V-ATPase F subunit family.</text>
</comment>
<dbReference type="GeneID" id="36375011"/>
<dbReference type="PANTHER" id="PTHR13861:SF2">
    <property type="entry name" value="V-TYPE PROTON ATPASE SUBUNIT F"/>
    <property type="match status" value="1"/>
</dbReference>
<dbReference type="SUPFAM" id="SSF159468">
    <property type="entry name" value="AtpF-like"/>
    <property type="match status" value="1"/>
</dbReference>
<keyword evidence="7" id="KW-1185">Reference proteome</keyword>
<dbReference type="EMBL" id="LN609528">
    <property type="protein sequence ID" value="CEF62646.1"/>
    <property type="molecule type" value="Genomic_DNA"/>
</dbReference>
<proteinExistence type="inferred from homology"/>
<keyword evidence="2 5" id="KW-0813">Transport</keyword>
<evidence type="ECO:0000313" key="6">
    <source>
        <dbReference type="EMBL" id="CEF62646.1"/>
    </source>
</evidence>
<dbReference type="Gene3D" id="3.40.50.10580">
    <property type="entry name" value="ATPase, V1 complex, subunit F"/>
    <property type="match status" value="1"/>
</dbReference>
<name>A0A090KYY4_STRRB</name>
<evidence type="ECO:0000313" key="8">
    <source>
        <dbReference type="WBParaSite" id="SRAE_1000091600.1"/>
    </source>
</evidence>
<evidence type="ECO:0000256" key="2">
    <source>
        <dbReference type="ARBA" id="ARBA00022448"/>
    </source>
</evidence>
<evidence type="ECO:0000313" key="7">
    <source>
        <dbReference type="Proteomes" id="UP000035682"/>
    </source>
</evidence>
<evidence type="ECO:0000256" key="1">
    <source>
        <dbReference type="ARBA" id="ARBA00010148"/>
    </source>
</evidence>
<dbReference type="OrthoDB" id="10261947at2759"/>
<reference evidence="8" key="3">
    <citation type="submission" date="2020-12" db="UniProtKB">
        <authorList>
            <consortium name="WormBaseParasite"/>
        </authorList>
    </citation>
    <scope>IDENTIFICATION</scope>
</reference>
<dbReference type="RefSeq" id="XP_024501848.1">
    <property type="nucleotide sequence ID" value="XM_024647806.1"/>
</dbReference>
<dbReference type="InterPro" id="IPR008218">
    <property type="entry name" value="ATPase_V1-cplx_f_g_su"/>
</dbReference>
<reference evidence="7" key="2">
    <citation type="submission" date="2014-09" db="EMBL/GenBank/DDBJ databases">
        <authorList>
            <person name="Martin A.A."/>
        </authorList>
    </citation>
    <scope>NUCLEOTIDE SEQUENCE</scope>
    <source>
        <strain evidence="7">ED321</strain>
    </source>
</reference>
<dbReference type="Pfam" id="PF01990">
    <property type="entry name" value="ATP-synt_F"/>
    <property type="match status" value="1"/>
</dbReference>
<dbReference type="CTD" id="36375011"/>
<evidence type="ECO:0000256" key="3">
    <source>
        <dbReference type="ARBA" id="ARBA00022781"/>
    </source>
</evidence>
<comment type="subunit">
    <text evidence="5">V-ATPase is a heteromultimeric enzyme made up of two complexes: the ATP-hydrolytic V1 complex and the proton translocation V0 complex.</text>
</comment>